<comment type="caution">
    <text evidence="1">The sequence shown here is derived from an EMBL/GenBank/DDBJ whole genome shotgun (WGS) entry which is preliminary data.</text>
</comment>
<name>A0A401G9I7_9APHY</name>
<gene>
    <name evidence="1" type="ORF">SCP_0200180</name>
</gene>
<proteinExistence type="predicted"/>
<dbReference type="EMBL" id="BFAD01000002">
    <property type="protein sequence ID" value="GBE78821.1"/>
    <property type="molecule type" value="Genomic_DNA"/>
</dbReference>
<reference evidence="1 2" key="1">
    <citation type="journal article" date="2018" name="Sci. Rep.">
        <title>Genome sequence of the cauliflower mushroom Sparassis crispa (Hanabiratake) and its association with beneficial usage.</title>
        <authorList>
            <person name="Kiyama R."/>
            <person name="Furutani Y."/>
            <person name="Kawaguchi K."/>
            <person name="Nakanishi T."/>
        </authorList>
    </citation>
    <scope>NUCLEOTIDE SEQUENCE [LARGE SCALE GENOMIC DNA]</scope>
</reference>
<dbReference type="InParanoid" id="A0A401G9I7"/>
<organism evidence="1 2">
    <name type="scientific">Sparassis crispa</name>
    <dbReference type="NCBI Taxonomy" id="139825"/>
    <lineage>
        <taxon>Eukaryota</taxon>
        <taxon>Fungi</taxon>
        <taxon>Dikarya</taxon>
        <taxon>Basidiomycota</taxon>
        <taxon>Agaricomycotina</taxon>
        <taxon>Agaricomycetes</taxon>
        <taxon>Polyporales</taxon>
        <taxon>Sparassidaceae</taxon>
        <taxon>Sparassis</taxon>
    </lineage>
</organism>
<keyword evidence="2" id="KW-1185">Reference proteome</keyword>
<evidence type="ECO:0000313" key="2">
    <source>
        <dbReference type="Proteomes" id="UP000287166"/>
    </source>
</evidence>
<dbReference type="Proteomes" id="UP000287166">
    <property type="component" value="Unassembled WGS sequence"/>
</dbReference>
<dbReference type="GeneID" id="38775738"/>
<evidence type="ECO:0000313" key="1">
    <source>
        <dbReference type="EMBL" id="GBE78821.1"/>
    </source>
</evidence>
<dbReference type="AlphaFoldDB" id="A0A401G9I7"/>
<accession>A0A401G9I7</accession>
<sequence length="97" mass="10623">MDISTPRLGLIARRPRERGAVNAKRTVLSTAYQAVGWGTASRQLRVVRSRDRAGRTVRQRARIRAWREGCAGSWGGERAEAQICWGRGGGGDGSGMR</sequence>
<protein>
    <submittedName>
        <fullName evidence="1">Uncharacterized protein</fullName>
    </submittedName>
</protein>
<dbReference type="RefSeq" id="XP_027609734.1">
    <property type="nucleotide sequence ID" value="XM_027753933.1"/>
</dbReference>